<dbReference type="EMBL" id="CM001883">
    <property type="protein sequence ID" value="EOY10955.1"/>
    <property type="molecule type" value="Genomic_DNA"/>
</dbReference>
<sequence length="93" mass="9895">MNIGNSWLLISCMLIIGILLSHDAHMIGATEGVSGSSFGGIPSHDFPSKFNVVSKKSARRPDPPRPPPPRRAPPIQPRILSPPPSPLSPPIST</sequence>
<dbReference type="Gramene" id="EOY10955">
    <property type="protein sequence ID" value="EOY10955"/>
    <property type="gene ID" value="TCM_026224"/>
</dbReference>
<protein>
    <recommendedName>
        <fullName evidence="5">Transmembrane protein</fullName>
    </recommendedName>
</protein>
<reference evidence="3 4" key="1">
    <citation type="journal article" date="2013" name="Genome Biol.">
        <title>The genome sequence of the most widely cultivated cacao type and its use to identify candidate genes regulating pod color.</title>
        <authorList>
            <person name="Motamayor J.C."/>
            <person name="Mockaitis K."/>
            <person name="Schmutz J."/>
            <person name="Haiminen N."/>
            <person name="Iii D.L."/>
            <person name="Cornejo O."/>
            <person name="Findley S.D."/>
            <person name="Zheng P."/>
            <person name="Utro F."/>
            <person name="Royaert S."/>
            <person name="Saski C."/>
            <person name="Jenkins J."/>
            <person name="Podicheti R."/>
            <person name="Zhao M."/>
            <person name="Scheffler B.E."/>
            <person name="Stack J.C."/>
            <person name="Feltus F.A."/>
            <person name="Mustiga G.M."/>
            <person name="Amores F."/>
            <person name="Phillips W."/>
            <person name="Marelli J.P."/>
            <person name="May G.D."/>
            <person name="Shapiro H."/>
            <person name="Ma J."/>
            <person name="Bustamante C.D."/>
            <person name="Schnell R.J."/>
            <person name="Main D."/>
            <person name="Gilbert D."/>
            <person name="Parida L."/>
            <person name="Kuhn D.N."/>
        </authorList>
    </citation>
    <scope>NUCLEOTIDE SEQUENCE [LARGE SCALE GENOMIC DNA]</scope>
    <source>
        <strain evidence="4">cv. Matina 1-6</strain>
    </source>
</reference>
<keyword evidence="4" id="KW-1185">Reference proteome</keyword>
<dbReference type="AlphaFoldDB" id="A0A061F0T2"/>
<evidence type="ECO:0000313" key="4">
    <source>
        <dbReference type="Proteomes" id="UP000026915"/>
    </source>
</evidence>
<feature type="signal peptide" evidence="2">
    <location>
        <begin position="1"/>
        <end position="23"/>
    </location>
</feature>
<dbReference type="Proteomes" id="UP000026915">
    <property type="component" value="Chromosome 5"/>
</dbReference>
<dbReference type="OMA" id="HMIGATE"/>
<feature type="compositionally biased region" description="Pro residues" evidence="1">
    <location>
        <begin position="64"/>
        <end position="93"/>
    </location>
</feature>
<evidence type="ECO:0000256" key="2">
    <source>
        <dbReference type="SAM" id="SignalP"/>
    </source>
</evidence>
<keyword evidence="2" id="KW-0732">Signal</keyword>
<dbReference type="InParanoid" id="A0A061F0T2"/>
<evidence type="ECO:0008006" key="5">
    <source>
        <dbReference type="Google" id="ProtNLM"/>
    </source>
</evidence>
<evidence type="ECO:0000313" key="3">
    <source>
        <dbReference type="EMBL" id="EOY10955.1"/>
    </source>
</evidence>
<feature type="chain" id="PRO_5001597975" description="Transmembrane protein" evidence="2">
    <location>
        <begin position="24"/>
        <end position="93"/>
    </location>
</feature>
<accession>A0A061F0T2</accession>
<dbReference type="HOGENOM" id="CLU_2626948_0_0_1"/>
<organism evidence="3 4">
    <name type="scientific">Theobroma cacao</name>
    <name type="common">Cacao</name>
    <name type="synonym">Cocoa</name>
    <dbReference type="NCBI Taxonomy" id="3641"/>
    <lineage>
        <taxon>Eukaryota</taxon>
        <taxon>Viridiplantae</taxon>
        <taxon>Streptophyta</taxon>
        <taxon>Embryophyta</taxon>
        <taxon>Tracheophyta</taxon>
        <taxon>Spermatophyta</taxon>
        <taxon>Magnoliopsida</taxon>
        <taxon>eudicotyledons</taxon>
        <taxon>Gunneridae</taxon>
        <taxon>Pentapetalae</taxon>
        <taxon>rosids</taxon>
        <taxon>malvids</taxon>
        <taxon>Malvales</taxon>
        <taxon>Malvaceae</taxon>
        <taxon>Byttnerioideae</taxon>
        <taxon>Theobroma</taxon>
    </lineage>
</organism>
<evidence type="ECO:0000256" key="1">
    <source>
        <dbReference type="SAM" id="MobiDB-lite"/>
    </source>
</evidence>
<gene>
    <name evidence="3" type="ORF">TCM_026224</name>
</gene>
<proteinExistence type="predicted"/>
<feature type="region of interest" description="Disordered" evidence="1">
    <location>
        <begin position="53"/>
        <end position="93"/>
    </location>
</feature>
<name>A0A061F0T2_THECC</name>